<dbReference type="Pfam" id="PF13365">
    <property type="entry name" value="Trypsin_2"/>
    <property type="match status" value="1"/>
</dbReference>
<dbReference type="InterPro" id="IPR051201">
    <property type="entry name" value="Chloro_Bact_Ser_Proteases"/>
</dbReference>
<evidence type="ECO:0000256" key="4">
    <source>
        <dbReference type="SAM" id="SignalP"/>
    </source>
</evidence>
<dbReference type="SUPFAM" id="SSF50494">
    <property type="entry name" value="Trypsin-like serine proteases"/>
    <property type="match status" value="1"/>
</dbReference>
<feature type="signal peptide" evidence="4">
    <location>
        <begin position="1"/>
        <end position="26"/>
    </location>
</feature>
<dbReference type="InterPro" id="IPR043504">
    <property type="entry name" value="Peptidase_S1_PA_chymotrypsin"/>
</dbReference>
<dbReference type="EMBL" id="CP049989">
    <property type="protein sequence ID" value="QIM53324.1"/>
    <property type="molecule type" value="Genomic_DNA"/>
</dbReference>
<dbReference type="RefSeq" id="WP_166228280.1">
    <property type="nucleotide sequence ID" value="NZ_CP049989.1"/>
</dbReference>
<keyword evidence="6" id="KW-1185">Reference proteome</keyword>
<dbReference type="PANTHER" id="PTHR43343:SF3">
    <property type="entry name" value="PROTEASE DO-LIKE 8, CHLOROPLASTIC"/>
    <property type="match status" value="1"/>
</dbReference>
<feature type="chain" id="PRO_5026224417" evidence="4">
    <location>
        <begin position="27"/>
        <end position="420"/>
    </location>
</feature>
<name>A0A6G8IJF3_9BURK</name>
<proteinExistence type="inferred from homology"/>
<dbReference type="KEGG" id="hcz:G9Q37_14760"/>
<dbReference type="InterPro" id="IPR001940">
    <property type="entry name" value="Peptidase_S1C"/>
</dbReference>
<evidence type="ECO:0000256" key="2">
    <source>
        <dbReference type="ARBA" id="ARBA00022670"/>
    </source>
</evidence>
<dbReference type="GO" id="GO:0004252">
    <property type="term" value="F:serine-type endopeptidase activity"/>
    <property type="evidence" value="ECO:0007669"/>
    <property type="project" value="InterPro"/>
</dbReference>
<dbReference type="Gene3D" id="2.40.10.10">
    <property type="entry name" value="Trypsin-like serine proteases"/>
    <property type="match status" value="2"/>
</dbReference>
<sequence>MPKVLTTRIPWLVPALAGALLAPARAQPVLTPETLFEQVSPSVWVVRTQDSAGKPLALGSAVVIGPGRLITNCHVLARAKTVSVARENVSYGATLEFPDAERDLCQLKVANFSAPPVTIAPPDSWRVGARVYAIGNPRGLETTISDGLLSGIRRSEQNSFEALQITVPISSGSSGGGLFDARGRLIGITTFMLRDAQNLNFALPANWIAEVPERAQAALAKRQAQASTAAAPGAAAAAAPTGDRVFEYRLRDRRTGVAQAIVYRLDRVDGDRLVFNQGNRVERTGGAVLENKQPSAGDFDAAMPPGGWVSAPPEPGARWSLRYTNRQLDRTLQLELTARTGETSSFQVAGRELQIVRVGFDGYVQRSATSMPTSGTFKANAWYAPEIGRVVRFDVRSRGGNGLAQFDIDEVVELVDIRSE</sequence>
<evidence type="ECO:0000256" key="3">
    <source>
        <dbReference type="ARBA" id="ARBA00022801"/>
    </source>
</evidence>
<dbReference type="InterPro" id="IPR009003">
    <property type="entry name" value="Peptidase_S1_PA"/>
</dbReference>
<comment type="similarity">
    <text evidence="1">Belongs to the peptidase S1C family.</text>
</comment>
<dbReference type="PRINTS" id="PR00834">
    <property type="entry name" value="PROTEASES2C"/>
</dbReference>
<keyword evidence="4" id="KW-0732">Signal</keyword>
<evidence type="ECO:0000313" key="6">
    <source>
        <dbReference type="Proteomes" id="UP000503162"/>
    </source>
</evidence>
<dbReference type="PANTHER" id="PTHR43343">
    <property type="entry name" value="PEPTIDASE S12"/>
    <property type="match status" value="1"/>
</dbReference>
<dbReference type="Proteomes" id="UP000503162">
    <property type="component" value="Chromosome"/>
</dbReference>
<dbReference type="AlphaFoldDB" id="A0A6G8IJF3"/>
<protein>
    <submittedName>
        <fullName evidence="5">Serine protease</fullName>
    </submittedName>
</protein>
<keyword evidence="3" id="KW-0378">Hydrolase</keyword>
<accession>A0A6G8IJF3</accession>
<reference evidence="5 6" key="1">
    <citation type="submission" date="2020-03" db="EMBL/GenBank/DDBJ databases">
        <title>Hydrogenophaga sp. nov. isolated from cyanobacterial mat.</title>
        <authorList>
            <person name="Thorat V."/>
            <person name="Kirdat K."/>
            <person name="Tiwarekar B."/>
            <person name="Costa E.D."/>
            <person name="Yadav A."/>
        </authorList>
    </citation>
    <scope>NUCLEOTIDE SEQUENCE [LARGE SCALE GENOMIC DNA]</scope>
    <source>
        <strain evidence="5 6">BA0156</strain>
    </source>
</reference>
<evidence type="ECO:0000256" key="1">
    <source>
        <dbReference type="ARBA" id="ARBA00010541"/>
    </source>
</evidence>
<dbReference type="GO" id="GO:0006508">
    <property type="term" value="P:proteolysis"/>
    <property type="evidence" value="ECO:0007669"/>
    <property type="project" value="UniProtKB-KW"/>
</dbReference>
<evidence type="ECO:0000313" key="5">
    <source>
        <dbReference type="EMBL" id="QIM53324.1"/>
    </source>
</evidence>
<keyword evidence="2 5" id="KW-0645">Protease</keyword>
<gene>
    <name evidence="5" type="ORF">G9Q37_14760</name>
</gene>
<organism evidence="5 6">
    <name type="scientific">Hydrogenophaga crocea</name>
    <dbReference type="NCBI Taxonomy" id="2716225"/>
    <lineage>
        <taxon>Bacteria</taxon>
        <taxon>Pseudomonadati</taxon>
        <taxon>Pseudomonadota</taxon>
        <taxon>Betaproteobacteria</taxon>
        <taxon>Burkholderiales</taxon>
        <taxon>Comamonadaceae</taxon>
        <taxon>Hydrogenophaga</taxon>
    </lineage>
</organism>